<dbReference type="SMART" id="SM00345">
    <property type="entry name" value="HTH_GNTR"/>
    <property type="match status" value="1"/>
</dbReference>
<dbReference type="SUPFAM" id="SSF46785">
    <property type="entry name" value="Winged helix' DNA-binding domain"/>
    <property type="match status" value="1"/>
</dbReference>
<protein>
    <submittedName>
        <fullName evidence="6">GntR family transcriptional regulator</fullName>
    </submittedName>
</protein>
<dbReference type="Gene3D" id="1.10.10.10">
    <property type="entry name" value="Winged helix-like DNA-binding domain superfamily/Winged helix DNA-binding domain"/>
    <property type="match status" value="1"/>
</dbReference>
<evidence type="ECO:0000256" key="3">
    <source>
        <dbReference type="ARBA" id="ARBA00023163"/>
    </source>
</evidence>
<keyword evidence="2" id="KW-0238">DNA-binding</keyword>
<feature type="domain" description="HTH gntR-type" evidence="5">
    <location>
        <begin position="4"/>
        <end position="71"/>
    </location>
</feature>
<proteinExistence type="predicted"/>
<dbReference type="Gene3D" id="1.20.120.530">
    <property type="entry name" value="GntR ligand-binding domain-like"/>
    <property type="match status" value="1"/>
</dbReference>
<comment type="caution">
    <text evidence="6">The sequence shown here is derived from an EMBL/GenBank/DDBJ whole genome shotgun (WGS) entry which is preliminary data.</text>
</comment>
<dbReference type="Pfam" id="PF00392">
    <property type="entry name" value="GntR"/>
    <property type="match status" value="1"/>
</dbReference>
<evidence type="ECO:0000313" key="6">
    <source>
        <dbReference type="EMBL" id="MCK2035714.1"/>
    </source>
</evidence>
<dbReference type="InterPro" id="IPR036388">
    <property type="entry name" value="WH-like_DNA-bd_sf"/>
</dbReference>
<keyword evidence="7" id="KW-1185">Reference proteome</keyword>
<evidence type="ECO:0000256" key="1">
    <source>
        <dbReference type="ARBA" id="ARBA00023015"/>
    </source>
</evidence>
<keyword evidence="3" id="KW-0804">Transcription</keyword>
<dbReference type="Proteomes" id="UP001300096">
    <property type="component" value="Unassembled WGS sequence"/>
</dbReference>
<dbReference type="PROSITE" id="PS50949">
    <property type="entry name" value="HTH_GNTR"/>
    <property type="match status" value="1"/>
</dbReference>
<keyword evidence="1" id="KW-0805">Transcription regulation</keyword>
<reference evidence="6 7" key="1">
    <citation type="submission" date="2021-06" db="EMBL/GenBank/DDBJ databases">
        <title>Genome-based taxonomic framework of Microbacterium strains isolated from marine environment, the description of four new species and reclassification of four preexisting species.</title>
        <authorList>
            <person name="Lee S.D."/>
            <person name="Kim S.-M."/>
            <person name="Byeon Y.-S."/>
            <person name="Yang H.L."/>
            <person name="Kim I.S."/>
        </authorList>
    </citation>
    <scope>NUCLEOTIDE SEQUENCE [LARGE SCALE GENOMIC DNA]</scope>
    <source>
        <strain evidence="6 7">SSW1-49</strain>
    </source>
</reference>
<feature type="region of interest" description="Disordered" evidence="4">
    <location>
        <begin position="200"/>
        <end position="220"/>
    </location>
</feature>
<evidence type="ECO:0000313" key="7">
    <source>
        <dbReference type="Proteomes" id="UP001300096"/>
    </source>
</evidence>
<dbReference type="RefSeq" id="WP_247629125.1">
    <property type="nucleotide sequence ID" value="NZ_JAHWXN010000001.1"/>
</dbReference>
<dbReference type="InterPro" id="IPR011711">
    <property type="entry name" value="GntR_C"/>
</dbReference>
<dbReference type="InterPro" id="IPR036390">
    <property type="entry name" value="WH_DNA-bd_sf"/>
</dbReference>
<dbReference type="PANTHER" id="PTHR43537">
    <property type="entry name" value="TRANSCRIPTIONAL REGULATOR, GNTR FAMILY"/>
    <property type="match status" value="1"/>
</dbReference>
<evidence type="ECO:0000256" key="2">
    <source>
        <dbReference type="ARBA" id="ARBA00023125"/>
    </source>
</evidence>
<dbReference type="EMBL" id="JAHWXN010000001">
    <property type="protein sequence ID" value="MCK2035714.1"/>
    <property type="molecule type" value="Genomic_DNA"/>
</dbReference>
<dbReference type="Pfam" id="PF07729">
    <property type="entry name" value="FCD"/>
    <property type="match status" value="1"/>
</dbReference>
<organism evidence="6 7">
    <name type="scientific">Microbacterium croceum</name>
    <dbReference type="NCBI Taxonomy" id="2851645"/>
    <lineage>
        <taxon>Bacteria</taxon>
        <taxon>Bacillati</taxon>
        <taxon>Actinomycetota</taxon>
        <taxon>Actinomycetes</taxon>
        <taxon>Micrococcales</taxon>
        <taxon>Microbacteriaceae</taxon>
        <taxon>Microbacterium</taxon>
    </lineage>
</organism>
<dbReference type="InterPro" id="IPR008920">
    <property type="entry name" value="TF_FadR/GntR_C"/>
</dbReference>
<dbReference type="SMART" id="SM00895">
    <property type="entry name" value="FCD"/>
    <property type="match status" value="1"/>
</dbReference>
<sequence>MSKLTAHETAYRWLTHRIRAVPPNEGTYLLEVEVAEAAEVSRTPVREAMTRLQAEGLVQRTPRKGVYVPPISDAEIGWLTESRELIELHAFASVLGDKGTAEAMADALRRQEEVTDGAEFIELDHDFHNAAVTAAGNSFQIASYKLLEERQIRLGRGAVAVRDERRDDVLREHRAILNAFVAEDLPALRAAVAEHLDRTQESLNARRSPGYRASRVTSQS</sequence>
<name>A0ABT0FDE3_9MICO</name>
<dbReference type="PANTHER" id="PTHR43537:SF24">
    <property type="entry name" value="GLUCONATE OPERON TRANSCRIPTIONAL REPRESSOR"/>
    <property type="match status" value="1"/>
</dbReference>
<dbReference type="SUPFAM" id="SSF48008">
    <property type="entry name" value="GntR ligand-binding domain-like"/>
    <property type="match status" value="1"/>
</dbReference>
<accession>A0ABT0FDE3</accession>
<evidence type="ECO:0000256" key="4">
    <source>
        <dbReference type="SAM" id="MobiDB-lite"/>
    </source>
</evidence>
<evidence type="ECO:0000259" key="5">
    <source>
        <dbReference type="PROSITE" id="PS50949"/>
    </source>
</evidence>
<dbReference type="InterPro" id="IPR000524">
    <property type="entry name" value="Tscrpt_reg_HTH_GntR"/>
</dbReference>
<gene>
    <name evidence="6" type="ORF">KZC51_06150</name>
</gene>